<dbReference type="Pfam" id="PF07569">
    <property type="entry name" value="Hira"/>
    <property type="match status" value="1"/>
</dbReference>
<keyword evidence="3 11" id="KW-0678">Repressor</keyword>
<keyword evidence="4 10" id="KW-0853">WD repeat</keyword>
<dbReference type="OrthoDB" id="1741719at2759"/>
<feature type="compositionally biased region" description="Basic and acidic residues" evidence="12">
    <location>
        <begin position="497"/>
        <end position="507"/>
    </location>
</feature>
<dbReference type="InterPro" id="IPR031120">
    <property type="entry name" value="HIR1-like"/>
</dbReference>
<dbReference type="GO" id="GO:0000785">
    <property type="term" value="C:chromatin"/>
    <property type="evidence" value="ECO:0007669"/>
    <property type="project" value="TreeGrafter"/>
</dbReference>
<dbReference type="CDD" id="cd00200">
    <property type="entry name" value="WD40"/>
    <property type="match status" value="1"/>
</dbReference>
<dbReference type="SUPFAM" id="SSF50978">
    <property type="entry name" value="WD40 repeat-like"/>
    <property type="match status" value="2"/>
</dbReference>
<dbReference type="GO" id="GO:0031491">
    <property type="term" value="F:nucleosome binding"/>
    <property type="evidence" value="ECO:0007669"/>
    <property type="project" value="TreeGrafter"/>
</dbReference>
<feature type="repeat" description="WD" evidence="10">
    <location>
        <begin position="64"/>
        <end position="98"/>
    </location>
</feature>
<evidence type="ECO:0000259" key="13">
    <source>
        <dbReference type="Pfam" id="PF07569"/>
    </source>
</evidence>
<keyword evidence="9 11" id="KW-0539">Nucleus</keyword>
<feature type="region of interest" description="Disordered" evidence="12">
    <location>
        <begin position="455"/>
        <end position="480"/>
    </location>
</feature>
<evidence type="ECO:0000313" key="15">
    <source>
        <dbReference type="EMBL" id="ODQ67504.1"/>
    </source>
</evidence>
<comment type="function">
    <text evidence="11">Required for replication-independent chromatin assembly and for the periodic repression of histone gene transcription during the cell cycle.</text>
</comment>
<evidence type="ECO:0000256" key="2">
    <source>
        <dbReference type="ARBA" id="ARBA00007306"/>
    </source>
</evidence>
<dbReference type="EMBL" id="KV454407">
    <property type="protein sequence ID" value="ODQ67504.1"/>
    <property type="molecule type" value="Genomic_DNA"/>
</dbReference>
<feature type="region of interest" description="Disordered" evidence="12">
    <location>
        <begin position="495"/>
        <end position="519"/>
    </location>
</feature>
<evidence type="ECO:0000313" key="16">
    <source>
        <dbReference type="Proteomes" id="UP000095009"/>
    </source>
</evidence>
<dbReference type="InterPro" id="IPR011494">
    <property type="entry name" value="HIRA-like_C"/>
</dbReference>
<dbReference type="GO" id="GO:0005634">
    <property type="term" value="C:nucleus"/>
    <property type="evidence" value="ECO:0007669"/>
    <property type="project" value="UniProtKB-SubCell"/>
</dbReference>
<dbReference type="PANTHER" id="PTHR13831">
    <property type="entry name" value="MEMBER OF THE HIR1 FAMILY OF WD-REPEAT PROTEINS"/>
    <property type="match status" value="1"/>
</dbReference>
<evidence type="ECO:0000256" key="3">
    <source>
        <dbReference type="ARBA" id="ARBA00022491"/>
    </source>
</evidence>
<comment type="subcellular location">
    <subcellularLocation>
        <location evidence="1 11">Nucleus</location>
    </subcellularLocation>
</comment>
<sequence length="956" mass="106688">MPSSISRQMLIFARFSQPELSYRRYIRLQLYNLFYAYSQTSLVESLKYVPNILDEIISPAKEDHDDNTRSIYSLHTSLDGKHLITAGSDNNLKIWSIDDIFPVTEEPMTDYANRVLALPGHKAPVLCVRYSNSGKFIASGSEDGSIIIWRQHGYDASIRGPSYVIHTVLNGHDNNVQDLAWSPTDMILISVGSDSRVIVWDGQLYEKIRVITAHNNRVKGISVDPTDQYFATSSDDGTFKIFQYKRLESGFSIICQESVQTPFKGSSNSTFFRRSSWSPDGNHIAVPNAFNKPVSSVAIINRNTWDSDISLIGHTSPSEIALFCPRVFTPIEHQPGQLVEEMQVTVIATAGQDRTLTIWNTSRPRPVLVAHNICDSIILDLAWSHDGKTLFLSSLDGSVVGVKFELSELGWAVDPLIVDKQLERINPNLLREKHKLKKRGRVLIDVDENNDTSGDDYNPIKIEKSQDYGNNGIKNDTEEEFGRTGVPISDEITNVNKNDKGSKRGLTEEIGDDNDIQNENKRTKCNASESVSKSTLSNIMRVHKLQDQSVAIAAPEFLRSAKPSLSTCLSQVRLSLPKIAALITVRDSHGYLLEVKNGAGTATSPSRVLSVKFESTGEKTKKEDDKKVYEIVFLEFIPSHIHLATGDSKNFWALATECSGTIYIYSPNGRRLMPPIVLGYTLSFLESHGNYLMAVTNTGLVWIWDILQQQAIMAEVSIAPILDTGSKFVENELVRGSSVTQCGVTGNGSPVFTLGNGQGFTYNCTMGTWHRISESWWAIGSQYWDVVAGAGSDMQLGRDYDRFGSRPYGVIGSVERKTDEAVMSINGRGRVLQRMAKATLMKEGFEGLEGTVSIAHLENRLGAAIIIGSKEELRYFLKAYSRRIAEEGMLDRLEEVCQELLGPVFLSDDECSKTWNKELCGIDKHELLREIILAVGKYREAQRVIIEYAECLRVIN</sequence>
<dbReference type="PANTHER" id="PTHR13831:SF0">
    <property type="entry name" value="PROTEIN HIRA"/>
    <property type="match status" value="1"/>
</dbReference>
<evidence type="ECO:0000256" key="7">
    <source>
        <dbReference type="ARBA" id="ARBA00023015"/>
    </source>
</evidence>
<evidence type="ECO:0000256" key="9">
    <source>
        <dbReference type="ARBA" id="ARBA00023242"/>
    </source>
</evidence>
<dbReference type="InterPro" id="IPR015943">
    <property type="entry name" value="WD40/YVTN_repeat-like_dom_sf"/>
</dbReference>
<name>A0A1E3PQI5_9ASCO</name>
<feature type="repeat" description="WD" evidence="10">
    <location>
        <begin position="211"/>
        <end position="243"/>
    </location>
</feature>
<gene>
    <name evidence="15" type="ORF">NADFUDRAFT_77474</name>
</gene>
<dbReference type="InterPro" id="IPR001680">
    <property type="entry name" value="WD40_rpt"/>
</dbReference>
<dbReference type="PROSITE" id="PS50294">
    <property type="entry name" value="WD_REPEATS_REGION"/>
    <property type="match status" value="3"/>
</dbReference>
<comment type="similarity">
    <text evidence="2 11">Belongs to the WD repeat HIR1 family.</text>
</comment>
<keyword evidence="6 11" id="KW-0156">Chromatin regulator</keyword>
<dbReference type="GO" id="GO:0006355">
    <property type="term" value="P:regulation of DNA-templated transcription"/>
    <property type="evidence" value="ECO:0007669"/>
    <property type="project" value="InterPro"/>
</dbReference>
<keyword evidence="8 11" id="KW-0804">Transcription</keyword>
<evidence type="ECO:0000256" key="1">
    <source>
        <dbReference type="ARBA" id="ARBA00004123"/>
    </source>
</evidence>
<feature type="repeat" description="WD" evidence="10">
    <location>
        <begin position="169"/>
        <end position="201"/>
    </location>
</feature>
<evidence type="ECO:0000256" key="5">
    <source>
        <dbReference type="ARBA" id="ARBA00022737"/>
    </source>
</evidence>
<dbReference type="PROSITE" id="PS50082">
    <property type="entry name" value="WD_REPEATS_2"/>
    <property type="match status" value="4"/>
</dbReference>
<dbReference type="SMART" id="SM00320">
    <property type="entry name" value="WD40"/>
    <property type="match status" value="6"/>
</dbReference>
<organism evidence="15 16">
    <name type="scientific">Nadsonia fulvescens var. elongata DSM 6958</name>
    <dbReference type="NCBI Taxonomy" id="857566"/>
    <lineage>
        <taxon>Eukaryota</taxon>
        <taxon>Fungi</taxon>
        <taxon>Dikarya</taxon>
        <taxon>Ascomycota</taxon>
        <taxon>Saccharomycotina</taxon>
        <taxon>Dipodascomycetes</taxon>
        <taxon>Dipodascales</taxon>
        <taxon>Dipodascales incertae sedis</taxon>
        <taxon>Nadsonia</taxon>
    </lineage>
</organism>
<dbReference type="GO" id="GO:0006338">
    <property type="term" value="P:chromatin remodeling"/>
    <property type="evidence" value="ECO:0007669"/>
    <property type="project" value="InterPro"/>
</dbReference>
<proteinExistence type="inferred from homology"/>
<dbReference type="STRING" id="857566.A0A1E3PQI5"/>
<feature type="domain" description="CAF1B/HIR1 beta-propeller" evidence="14">
    <location>
        <begin position="82"/>
        <end position="409"/>
    </location>
</feature>
<evidence type="ECO:0000259" key="14">
    <source>
        <dbReference type="Pfam" id="PF24105"/>
    </source>
</evidence>
<dbReference type="Pfam" id="PF24105">
    <property type="entry name" value="Beta-prop_CAF1B_HIR1"/>
    <property type="match status" value="1"/>
</dbReference>
<dbReference type="Proteomes" id="UP000095009">
    <property type="component" value="Unassembled WGS sequence"/>
</dbReference>
<evidence type="ECO:0000256" key="11">
    <source>
        <dbReference type="RuleBase" id="RU364014"/>
    </source>
</evidence>
<evidence type="ECO:0000256" key="4">
    <source>
        <dbReference type="ARBA" id="ARBA00022574"/>
    </source>
</evidence>
<protein>
    <recommendedName>
        <fullName evidence="11">Protein HIR</fullName>
    </recommendedName>
</protein>
<feature type="repeat" description="WD" evidence="10">
    <location>
        <begin position="118"/>
        <end position="149"/>
    </location>
</feature>
<dbReference type="Gene3D" id="2.130.10.10">
    <property type="entry name" value="YVTN repeat-like/Quinoprotein amine dehydrogenase"/>
    <property type="match status" value="2"/>
</dbReference>
<evidence type="ECO:0000256" key="6">
    <source>
        <dbReference type="ARBA" id="ARBA00022853"/>
    </source>
</evidence>
<evidence type="ECO:0000256" key="10">
    <source>
        <dbReference type="PROSITE-ProRule" id="PRU00221"/>
    </source>
</evidence>
<keyword evidence="16" id="KW-1185">Reference proteome</keyword>
<dbReference type="GO" id="GO:0000417">
    <property type="term" value="C:HIR complex"/>
    <property type="evidence" value="ECO:0007669"/>
    <property type="project" value="TreeGrafter"/>
</dbReference>
<dbReference type="GO" id="GO:0006351">
    <property type="term" value="P:DNA-templated transcription"/>
    <property type="evidence" value="ECO:0007669"/>
    <property type="project" value="InterPro"/>
</dbReference>
<evidence type="ECO:0000256" key="8">
    <source>
        <dbReference type="ARBA" id="ARBA00023163"/>
    </source>
</evidence>
<dbReference type="InterPro" id="IPR036322">
    <property type="entry name" value="WD40_repeat_dom_sf"/>
</dbReference>
<feature type="domain" description="Protein HIRA-like C-terminal" evidence="13">
    <location>
        <begin position="669"/>
        <end position="900"/>
    </location>
</feature>
<accession>A0A1E3PQI5</accession>
<keyword evidence="7 11" id="KW-0805">Transcription regulation</keyword>
<keyword evidence="5 11" id="KW-0677">Repeat</keyword>
<dbReference type="AlphaFoldDB" id="A0A1E3PQI5"/>
<dbReference type="InterPro" id="IPR055410">
    <property type="entry name" value="Beta-prop_CAF1B_HIR1"/>
</dbReference>
<evidence type="ECO:0000256" key="12">
    <source>
        <dbReference type="SAM" id="MobiDB-lite"/>
    </source>
</evidence>
<reference evidence="15 16" key="1">
    <citation type="journal article" date="2016" name="Proc. Natl. Acad. Sci. U.S.A.">
        <title>Comparative genomics of biotechnologically important yeasts.</title>
        <authorList>
            <person name="Riley R."/>
            <person name="Haridas S."/>
            <person name="Wolfe K.H."/>
            <person name="Lopes M.R."/>
            <person name="Hittinger C.T."/>
            <person name="Goeker M."/>
            <person name="Salamov A.A."/>
            <person name="Wisecaver J.H."/>
            <person name="Long T.M."/>
            <person name="Calvey C.H."/>
            <person name="Aerts A.L."/>
            <person name="Barry K.W."/>
            <person name="Choi C."/>
            <person name="Clum A."/>
            <person name="Coughlan A.Y."/>
            <person name="Deshpande S."/>
            <person name="Douglass A.P."/>
            <person name="Hanson S.J."/>
            <person name="Klenk H.-P."/>
            <person name="LaButti K.M."/>
            <person name="Lapidus A."/>
            <person name="Lindquist E.A."/>
            <person name="Lipzen A.M."/>
            <person name="Meier-Kolthoff J.P."/>
            <person name="Ohm R.A."/>
            <person name="Otillar R.P."/>
            <person name="Pangilinan J.L."/>
            <person name="Peng Y."/>
            <person name="Rokas A."/>
            <person name="Rosa C.A."/>
            <person name="Scheuner C."/>
            <person name="Sibirny A.A."/>
            <person name="Slot J.C."/>
            <person name="Stielow J.B."/>
            <person name="Sun H."/>
            <person name="Kurtzman C.P."/>
            <person name="Blackwell M."/>
            <person name="Grigoriev I.V."/>
            <person name="Jeffries T.W."/>
        </authorList>
    </citation>
    <scope>NUCLEOTIDE SEQUENCE [LARGE SCALE GENOMIC DNA]</scope>
    <source>
        <strain evidence="15 16">DSM 6958</strain>
    </source>
</reference>